<evidence type="ECO:0000313" key="1">
    <source>
        <dbReference type="EMBL" id="KAI4862913.1"/>
    </source>
</evidence>
<evidence type="ECO:0000313" key="2">
    <source>
        <dbReference type="Proteomes" id="UP001497700"/>
    </source>
</evidence>
<accession>A0ACB9YU94</accession>
<comment type="caution">
    <text evidence="1">The sequence shown here is derived from an EMBL/GenBank/DDBJ whole genome shotgun (WGS) entry which is preliminary data.</text>
</comment>
<dbReference type="Proteomes" id="UP001497700">
    <property type="component" value="Unassembled WGS sequence"/>
</dbReference>
<dbReference type="EMBL" id="MU393515">
    <property type="protein sequence ID" value="KAI4862913.1"/>
    <property type="molecule type" value="Genomic_DNA"/>
</dbReference>
<proteinExistence type="predicted"/>
<protein>
    <submittedName>
        <fullName evidence="1">Polyketide synthase</fullName>
    </submittedName>
</protein>
<organism evidence="1 2">
    <name type="scientific">Hypoxylon rubiginosum</name>
    <dbReference type="NCBI Taxonomy" id="110542"/>
    <lineage>
        <taxon>Eukaryota</taxon>
        <taxon>Fungi</taxon>
        <taxon>Dikarya</taxon>
        <taxon>Ascomycota</taxon>
        <taxon>Pezizomycotina</taxon>
        <taxon>Sordariomycetes</taxon>
        <taxon>Xylariomycetidae</taxon>
        <taxon>Xylariales</taxon>
        <taxon>Hypoxylaceae</taxon>
        <taxon>Hypoxylon</taxon>
    </lineage>
</organism>
<name>A0ACB9YU94_9PEZI</name>
<reference evidence="1 2" key="1">
    <citation type="journal article" date="2022" name="New Phytol.">
        <title>Ecological generalism drives hyperdiversity of secondary metabolite gene clusters in xylarialean endophytes.</title>
        <authorList>
            <person name="Franco M.E.E."/>
            <person name="Wisecaver J.H."/>
            <person name="Arnold A.E."/>
            <person name="Ju Y.M."/>
            <person name="Slot J.C."/>
            <person name="Ahrendt S."/>
            <person name="Moore L.P."/>
            <person name="Eastman K.E."/>
            <person name="Scott K."/>
            <person name="Konkel Z."/>
            <person name="Mondo S.J."/>
            <person name="Kuo A."/>
            <person name="Hayes R.D."/>
            <person name="Haridas S."/>
            <person name="Andreopoulos B."/>
            <person name="Riley R."/>
            <person name="LaButti K."/>
            <person name="Pangilinan J."/>
            <person name="Lipzen A."/>
            <person name="Amirebrahimi M."/>
            <person name="Yan J."/>
            <person name="Adam C."/>
            <person name="Keymanesh K."/>
            <person name="Ng V."/>
            <person name="Louie K."/>
            <person name="Northen T."/>
            <person name="Drula E."/>
            <person name="Henrissat B."/>
            <person name="Hsieh H.M."/>
            <person name="Youens-Clark K."/>
            <person name="Lutzoni F."/>
            <person name="Miadlikowska J."/>
            <person name="Eastwood D.C."/>
            <person name="Hamelin R.C."/>
            <person name="Grigoriev I.V."/>
            <person name="U'Ren J.M."/>
        </authorList>
    </citation>
    <scope>NUCLEOTIDE SEQUENCE [LARGE SCALE GENOMIC DNA]</scope>
    <source>
        <strain evidence="1 2">CBS 119005</strain>
    </source>
</reference>
<sequence>MAQPQKDNVSVAITGLSCRFPGDGDNLENFWESISQGKSAWSEIPADRFNAKAFWSANKKRNTSITTGAHFLRQDIALFDPNFFGISNMEASSMDPQQCIMIEVAYEALETAGYSLADIAGTRTGVFMGHFTSDYKEMLFRDADAAPPYTATGVQKTSLANRLSWLFDLKGPSFAMDTACSSSLVALHLACQSLRTGESDIAIVGGTNLLLNPDMFMLFSGQNFLSPDGKCKSFDASGNGYGRGEGFAAVVLRRVDDAIVAGDPIRAVIRGTGSNQDGHTKGFTLPSADAQASLINDVYKLAGLDFSETGYVEAHGTGTQAGDTEETSGLARTLSTAHSPSNKLIVGSVKANIGHLEAVAGLAGVIKSVLMLERGMIPPNILFHNPNPKIKFDEWNIKIPTELARWPKDGLRRISINSFGYGGTNAHAILDDAYHYMQKRGLDGIHFTNVLRPYTNGISKPYKLINGHVNGITTSSKPRLFPLTSQDRDGLKRVKKSLAEFVQKKSTELGGAEKEGFVSNLAYTLTEKRSRLQWKSFTIASSIDDLQTALESEEVVYPEHLSSKKPRLGFVFTGQGAQWATMGMELMKYDTFRSSIEAADAYLRAELECDWSAAEELSRGASSSKLGIALYSQTLCTVLQVALVDLLREWGITPVAVTGHSSGEIAAAYCMGALTKEDAWKVAYYRGILSSNLKTIAPEIDGAMMAVGASPEEAEAVIARVCPGEVGVACINSPSSVTLSGDTPAINKLLKVFEVDGIFARRLQVDTAYHSQHMQLVAQDYLEAIADIETGEATHGCKMHSSVTANEADASELGAAHWVRNLISPVKFAPAIQDLVRPIIDGKKSKENAVDVLVEIGPHSALQGPATQSLKAIGITNMPYLTALVRKKGAIETALTLAGSLFTQGLPVDFAKINGLEDPAHTPKMLADLPAYPWNHSQRYWTESRVAREYRLREVPAKSLIGAPSASLSAGERLWRGFVRLSEEPWVADHKIQGSILYPGAGFLAMAIEAALQSSDKNRAVLGFRLRDIQLVAAMVVNEEEDVEYTVSLRPHLSGTREQSSTWTEFTISSSPDGQNLTRNCLGLIIVEYEQLDKPAIVQELELEKQAACSRNQEAAKQCKVPQTCEKFYQELETIGLGYGPAFTNVTELRTRAGQSYGAVSIPDVGLDTPERPHVIHPGTLDAVFHLAFAAVNGGGNKLAVPMVPKSIDEVVVAANIPYAAGQRLKGFSNAAKHGFKELKADIVMLDEQETRPVLSISGFCCAEIAGGSAADTAAVSKKICSKLIWKPALDLLTTEELKSLLSGKKESAASVHAQLSEYIKLLHHINPSTTILEFAGTSSLLEKLDIADALSTAEYTVACQTEEIKAGLQQSLADFPSVNYCLDPIGEEIPEDQKEKNDLIVFPSSSLLSAESIISASLLLKKGGKACLIEDAAKAKAAESLLTNAGLLDLVKFESAANGQVLITASNDARPSATKADEEVVLILDFIPPAATRVLEHHLTAALTGQGYKVSTVVWGEADVSTLKGKTCISLMELEQPFLEDLNKEDFNAVKQLILDSASVMWVNGLDTPASDMMNGVARVVRNEVPGIKLRTFNSPYISLGKPARLAEVISRIFSSDSADNEFLLKDDFIQVSRVVEDVSLNDEMDRINPQNSKLVDHIPLKDAPGPLKLAIGTVGIMDTLCFERDNLPRTELKSDEVEIKVKATALNFREIMSVMGQIPDALLGFDAAGVIIRVGSGVSKFKIGDRVAMCGHGAHRTVHRSKAGFCQLLPDNLTFEQAASIPVVHGTAWYGLVHQARVKKGQSILIHTAAGGVGQAAIQVAQHYEMDIYATVGSEAKRALLRDTYGIPDDHIFSSRDLSFVGGVKRMTNGRGVDVVLNSLAGEALRQTWYCIAPFGTFIEIGLKDILGNTRLDMRPFMQDATFCFFNLNHIERDRPELMAEIIEGAFDFIRRGITHPITPLVTYPISEVENAFRLMQTGKHIGKIALSFNDDDVVPIVRSGTESLLLDLDPSASYVLVGGLGGLGRSISTMLVDNGARKLCFLSRSGAASAEARKLLSDLESRQVQAKAIACDVSDAASLSKAIEQCTAELGRVRGVVQCAMVLRDVLFSNMTHQQWVESTQPKVQGTWNLHSALPDVDFFVMLSSFAGIFGNRGQSNYAAGCAFQDAIAHYRRGRGQHALSLDVGLMRDIGVLAEKGITESLRDWEVPYGIRGAEFLDIMRLVIAGDASGALATPQVMTGFATGGSAAAAGIDPPFYLEDAKFAVMARAGVREQQAAGLGSADADSVQNLVAGAGSANEAAEHVTTALVNRVSKMLQTPSSEIDTARALHSYGIDSLVAIEIVNWALKELRSQITVFDVMAAVPITMTALKIAASSALLSV</sequence>
<gene>
    <name evidence="1" type="ORF">F4820DRAFT_428682</name>
</gene>
<keyword evidence="2" id="KW-1185">Reference proteome</keyword>